<dbReference type="Proteomes" id="UP000694287">
    <property type="component" value="Unassembled WGS sequence"/>
</dbReference>
<gene>
    <name evidence="2" type="ORF">I4I81_04245</name>
</gene>
<keyword evidence="3" id="KW-1185">Reference proteome</keyword>
<protein>
    <submittedName>
        <fullName evidence="2">SRPBCC domain-containing protein</fullName>
    </submittedName>
</protein>
<evidence type="ECO:0000259" key="1">
    <source>
        <dbReference type="Pfam" id="PF08327"/>
    </source>
</evidence>
<accession>A0ABS6UML3</accession>
<proteinExistence type="predicted"/>
<reference evidence="2 3" key="1">
    <citation type="submission" date="2020-11" db="EMBL/GenBank/DDBJ databases">
        <title>Pseudonocardia abyssalis sp. nov. and Pseudonocardia oceani sp. nov., description and phylogenomic analysis of two novel actinomycetes isolated from the deep Southern Ocean.</title>
        <authorList>
            <person name="Parra J."/>
        </authorList>
    </citation>
    <scope>NUCLEOTIDE SEQUENCE [LARGE SCALE GENOMIC DNA]</scope>
    <source>
        <strain evidence="2 3">KRD-168</strain>
    </source>
</reference>
<dbReference type="EMBL" id="JADQDK010000001">
    <property type="protein sequence ID" value="MBW0133467.1"/>
    <property type="molecule type" value="Genomic_DNA"/>
</dbReference>
<comment type="caution">
    <text evidence="2">The sequence shown here is derived from an EMBL/GenBank/DDBJ whole genome shotgun (WGS) entry which is preliminary data.</text>
</comment>
<feature type="domain" description="Activator of Hsp90 ATPase homologue 1/2-like C-terminal" evidence="1">
    <location>
        <begin position="16"/>
        <end position="134"/>
    </location>
</feature>
<sequence length="169" mass="18138">MTATLTTTQVHRVYIKASPQAIWDAITKPEWTNRYGYTGYAHYDLRPGGLYEVRANDEFKAAAAAQGFPCPDVVVTGEVIESDPPRRLVTTFRMLMDPGTAAEPPTRITHEIVELDGFCALTLTHELEGSPQLAAIVTGTVDGPGGGGHAWVLSDLKSLLETGSPLAGD</sequence>
<dbReference type="Pfam" id="PF08327">
    <property type="entry name" value="AHSA1"/>
    <property type="match status" value="1"/>
</dbReference>
<evidence type="ECO:0000313" key="2">
    <source>
        <dbReference type="EMBL" id="MBW0133467.1"/>
    </source>
</evidence>
<name>A0ABS6UML3_9PSEU</name>
<dbReference type="RefSeq" id="WP_218605351.1">
    <property type="nucleotide sequence ID" value="NZ_JADQDJ010000337.1"/>
</dbReference>
<evidence type="ECO:0000313" key="3">
    <source>
        <dbReference type="Proteomes" id="UP000694287"/>
    </source>
</evidence>
<organism evidence="2 3">
    <name type="scientific">Pseudonocardia abyssalis</name>
    <dbReference type="NCBI Taxonomy" id="2792008"/>
    <lineage>
        <taxon>Bacteria</taxon>
        <taxon>Bacillati</taxon>
        <taxon>Actinomycetota</taxon>
        <taxon>Actinomycetes</taxon>
        <taxon>Pseudonocardiales</taxon>
        <taxon>Pseudonocardiaceae</taxon>
        <taxon>Pseudonocardia</taxon>
    </lineage>
</organism>
<dbReference type="InterPro" id="IPR013538">
    <property type="entry name" value="ASHA1/2-like_C"/>
</dbReference>